<name>A0A165HJU3_9APHY</name>
<protein>
    <submittedName>
        <fullName evidence="1">Uncharacterized protein</fullName>
    </submittedName>
</protein>
<sequence length="159" mass="18137">MNSISTYRQSRLLARRLECFSEAYMANQLCLRQCQFYPSKDSRTQEYCSFTTDSSQGSSAVVSYCIRLSASAQTFKSVHTLESFGKGGREGRVSSENAFNRRISTLARIRRLYRRHKKLFAVIRNLFSRCLLLHILSEISLAYSVRNITMAPIVLASSP</sequence>
<gene>
    <name evidence="1" type="ORF">LAESUDRAFT_153834</name>
</gene>
<dbReference type="InParanoid" id="A0A165HJU3"/>
<evidence type="ECO:0000313" key="1">
    <source>
        <dbReference type="EMBL" id="KZT11822.1"/>
    </source>
</evidence>
<proteinExistence type="predicted"/>
<dbReference type="AlphaFoldDB" id="A0A165HJU3"/>
<dbReference type="EMBL" id="KV427606">
    <property type="protein sequence ID" value="KZT11822.1"/>
    <property type="molecule type" value="Genomic_DNA"/>
</dbReference>
<dbReference type="RefSeq" id="XP_040769470.1">
    <property type="nucleotide sequence ID" value="XM_040901373.1"/>
</dbReference>
<evidence type="ECO:0000313" key="2">
    <source>
        <dbReference type="Proteomes" id="UP000076871"/>
    </source>
</evidence>
<dbReference type="Proteomes" id="UP000076871">
    <property type="component" value="Unassembled WGS sequence"/>
</dbReference>
<keyword evidence="2" id="KW-1185">Reference proteome</keyword>
<reference evidence="1 2" key="1">
    <citation type="journal article" date="2016" name="Mol. Biol. Evol.">
        <title>Comparative Genomics of Early-Diverging Mushroom-Forming Fungi Provides Insights into the Origins of Lignocellulose Decay Capabilities.</title>
        <authorList>
            <person name="Nagy L.G."/>
            <person name="Riley R."/>
            <person name="Tritt A."/>
            <person name="Adam C."/>
            <person name="Daum C."/>
            <person name="Floudas D."/>
            <person name="Sun H."/>
            <person name="Yadav J.S."/>
            <person name="Pangilinan J."/>
            <person name="Larsson K.H."/>
            <person name="Matsuura K."/>
            <person name="Barry K."/>
            <person name="Labutti K."/>
            <person name="Kuo R."/>
            <person name="Ohm R.A."/>
            <person name="Bhattacharya S.S."/>
            <person name="Shirouzu T."/>
            <person name="Yoshinaga Y."/>
            <person name="Martin F.M."/>
            <person name="Grigoriev I.V."/>
            <person name="Hibbett D.S."/>
        </authorList>
    </citation>
    <scope>NUCLEOTIDE SEQUENCE [LARGE SCALE GENOMIC DNA]</scope>
    <source>
        <strain evidence="1 2">93-53</strain>
    </source>
</reference>
<dbReference type="GeneID" id="63818405"/>
<organism evidence="1 2">
    <name type="scientific">Laetiporus sulphureus 93-53</name>
    <dbReference type="NCBI Taxonomy" id="1314785"/>
    <lineage>
        <taxon>Eukaryota</taxon>
        <taxon>Fungi</taxon>
        <taxon>Dikarya</taxon>
        <taxon>Basidiomycota</taxon>
        <taxon>Agaricomycotina</taxon>
        <taxon>Agaricomycetes</taxon>
        <taxon>Polyporales</taxon>
        <taxon>Laetiporus</taxon>
    </lineage>
</organism>
<accession>A0A165HJU3</accession>